<dbReference type="OrthoDB" id="1414356at2"/>
<dbReference type="GeneID" id="77847847"/>
<dbReference type="InterPro" id="IPR035948">
    <property type="entry name" value="YwqG-like_sf"/>
</dbReference>
<dbReference type="STRING" id="742726.HMPREF9448_00505"/>
<organism evidence="1 2">
    <name type="scientific">Barnesiella intestinihominis YIT 11860</name>
    <dbReference type="NCBI Taxonomy" id="742726"/>
    <lineage>
        <taxon>Bacteria</taxon>
        <taxon>Pseudomonadati</taxon>
        <taxon>Bacteroidota</taxon>
        <taxon>Bacteroidia</taxon>
        <taxon>Bacteroidales</taxon>
        <taxon>Barnesiellaceae</taxon>
        <taxon>Barnesiella</taxon>
    </lineage>
</organism>
<dbReference type="InterPro" id="IPR015315">
    <property type="entry name" value="DUF1963"/>
</dbReference>
<dbReference type="eggNOG" id="COG3878">
    <property type="taxonomic scope" value="Bacteria"/>
</dbReference>
<dbReference type="AlphaFoldDB" id="K0X4M6"/>
<dbReference type="PANTHER" id="PTHR36436:SF6">
    <property type="entry name" value="SLL5081 PROTEIN"/>
    <property type="match status" value="1"/>
</dbReference>
<dbReference type="HOGENOM" id="CLU_056726_1_0_10"/>
<comment type="caution">
    <text evidence="1">The sequence shown here is derived from an EMBL/GenBank/DDBJ whole genome shotgun (WGS) entry which is preliminary data.</text>
</comment>
<dbReference type="PANTHER" id="PTHR36436">
    <property type="entry name" value="SLL5081 PROTEIN"/>
    <property type="match status" value="1"/>
</dbReference>
<keyword evidence="2" id="KW-1185">Reference proteome</keyword>
<reference evidence="1 2" key="1">
    <citation type="submission" date="2012-08" db="EMBL/GenBank/DDBJ databases">
        <title>The Genome Sequence of Barnesiella intestinihominis YIT 11860.</title>
        <authorList>
            <consortium name="The Broad Institute Genome Sequencing Platform"/>
            <person name="Earl A."/>
            <person name="Ward D."/>
            <person name="Feldgarden M."/>
            <person name="Gevers D."/>
            <person name="Morotomi M."/>
            <person name="Walker B."/>
            <person name="Young S.K."/>
            <person name="Zeng Q."/>
            <person name="Gargeya S."/>
            <person name="Fitzgerald M."/>
            <person name="Haas B."/>
            <person name="Abouelleil A."/>
            <person name="Alvarado L."/>
            <person name="Arachchi H.M."/>
            <person name="Berlin A.M."/>
            <person name="Chapman S.B."/>
            <person name="Goldberg J."/>
            <person name="Griggs A."/>
            <person name="Gujja S."/>
            <person name="Hansen M."/>
            <person name="Howarth C."/>
            <person name="Imamovic A."/>
            <person name="Larimer J."/>
            <person name="McCowen C."/>
            <person name="Montmayeur A."/>
            <person name="Murphy C."/>
            <person name="Neiman D."/>
            <person name="Pearson M."/>
            <person name="Priest M."/>
            <person name="Roberts A."/>
            <person name="Saif S."/>
            <person name="Shea T."/>
            <person name="Sisk P."/>
            <person name="Sykes S."/>
            <person name="Wortman J."/>
            <person name="Nusbaum C."/>
            <person name="Birren B."/>
        </authorList>
    </citation>
    <scope>NUCLEOTIDE SEQUENCE [LARGE SCALE GENOMIC DNA]</scope>
    <source>
        <strain evidence="1 2">YIT 11860</strain>
    </source>
</reference>
<protein>
    <recommendedName>
        <fullName evidence="3">DUF1963 domain-containing protein</fullName>
    </recommendedName>
</protein>
<dbReference type="RefSeq" id="WP_008861002.1">
    <property type="nucleotide sequence ID" value="NZ_CAXSYG010000004.1"/>
</dbReference>
<dbReference type="EMBL" id="ADLE01000001">
    <property type="protein sequence ID" value="EJZ66328.1"/>
    <property type="molecule type" value="Genomic_DNA"/>
</dbReference>
<accession>K0X4M6</accession>
<sequence>MDDTKPFWHLFRHNRNDEKPSEIEIEAKLKEQIQALVRNGIFFDFEKRKAAPVQSKFGGKPALPKKFEWPHYTDEYGEHIVLPFFLQLSCEELSVYDTDNLLPHEGMFYLFYDLTNQPWRNSKGAKLLYTPTPISELVPADFPDNLPEEHRLPEMALKFTAHTCAPDWEDYVGMTGDDNTAYTDWDIIERKLGKWGYPHMESAGRILGYASLIQNGIAEACESRAQEEKQQTYSKKSAREWILLLQLNCIEEEEVDIPFGDCGSLYFYIRQQDLERRDFSQIQFELQCY</sequence>
<name>K0X4M6_9BACT</name>
<dbReference type="Pfam" id="PF09234">
    <property type="entry name" value="DUF1963"/>
    <property type="match status" value="1"/>
</dbReference>
<proteinExistence type="predicted"/>
<evidence type="ECO:0000313" key="1">
    <source>
        <dbReference type="EMBL" id="EJZ66328.1"/>
    </source>
</evidence>
<dbReference type="Proteomes" id="UP000006044">
    <property type="component" value="Unassembled WGS sequence"/>
</dbReference>
<gene>
    <name evidence="1" type="ORF">HMPREF9448_00505</name>
</gene>
<evidence type="ECO:0000313" key="2">
    <source>
        <dbReference type="Proteomes" id="UP000006044"/>
    </source>
</evidence>
<dbReference type="Gene3D" id="2.30.320.10">
    <property type="entry name" value="YwqG-like"/>
    <property type="match status" value="1"/>
</dbReference>
<evidence type="ECO:0008006" key="3">
    <source>
        <dbReference type="Google" id="ProtNLM"/>
    </source>
</evidence>
<dbReference type="SUPFAM" id="SSF103032">
    <property type="entry name" value="Hypothetical protein YwqG"/>
    <property type="match status" value="1"/>
</dbReference>